<name>A0A0R2SGY3_9GAMM</name>
<dbReference type="Pfam" id="PF07963">
    <property type="entry name" value="N_methyl"/>
    <property type="match status" value="1"/>
</dbReference>
<proteinExistence type="predicted"/>
<dbReference type="SUPFAM" id="SSF54523">
    <property type="entry name" value="Pili subunits"/>
    <property type="match status" value="1"/>
</dbReference>
<dbReference type="EMBL" id="LIBB01000058">
    <property type="protein sequence ID" value="KRO72594.1"/>
    <property type="molecule type" value="Genomic_DNA"/>
</dbReference>
<evidence type="ECO:0008006" key="4">
    <source>
        <dbReference type="Google" id="ProtNLM"/>
    </source>
</evidence>
<dbReference type="Pfam" id="PF16732">
    <property type="entry name" value="ComP_DUS"/>
    <property type="match status" value="1"/>
</dbReference>
<evidence type="ECO:0000313" key="2">
    <source>
        <dbReference type="EMBL" id="KRO72594.1"/>
    </source>
</evidence>
<comment type="caution">
    <text evidence="2">The sequence shown here is derived from an EMBL/GenBank/DDBJ whole genome shotgun (WGS) entry which is preliminary data.</text>
</comment>
<evidence type="ECO:0000313" key="3">
    <source>
        <dbReference type="Proteomes" id="UP000051934"/>
    </source>
</evidence>
<gene>
    <name evidence="2" type="ORF">ABR69_11770</name>
</gene>
<dbReference type="PROSITE" id="PS00409">
    <property type="entry name" value="PROKAR_NTER_METHYL"/>
    <property type="match status" value="1"/>
</dbReference>
<organism evidence="2 3">
    <name type="scientific">OM182 bacterium BACL3 MAG-120507-bin80</name>
    <dbReference type="NCBI Taxonomy" id="1655577"/>
    <lineage>
        <taxon>Bacteria</taxon>
        <taxon>Pseudomonadati</taxon>
        <taxon>Pseudomonadota</taxon>
        <taxon>Gammaproteobacteria</taxon>
        <taxon>OMG group</taxon>
        <taxon>OM182 clade</taxon>
    </lineage>
</organism>
<keyword evidence="1" id="KW-0472">Membrane</keyword>
<protein>
    <recommendedName>
        <fullName evidence="4">Pilus assembly protein PilE</fullName>
    </recommendedName>
</protein>
<sequence>MRYLADNRGGYLIRVKRSSTGFSLIEMLVVLFIVALVAVLTWPSYRDVVLSSRRAEAKSMLLVVSSDQERYFSRFNRYIDDSSPLNSPASAGREKHTTSGLYTISVDACADGHLDFCFVATATPLGSQSADGCTSLSIDNRGVRGAKGSLSDLNECWAH</sequence>
<dbReference type="Gene3D" id="3.30.700.10">
    <property type="entry name" value="Glycoprotein, Type 4 Pilin"/>
    <property type="match status" value="1"/>
</dbReference>
<dbReference type="InterPro" id="IPR045584">
    <property type="entry name" value="Pilin-like"/>
</dbReference>
<evidence type="ECO:0000256" key="1">
    <source>
        <dbReference type="SAM" id="Phobius"/>
    </source>
</evidence>
<dbReference type="NCBIfam" id="TIGR02532">
    <property type="entry name" value="IV_pilin_GFxxxE"/>
    <property type="match status" value="1"/>
</dbReference>
<dbReference type="InterPro" id="IPR012902">
    <property type="entry name" value="N_methyl_site"/>
</dbReference>
<dbReference type="Proteomes" id="UP000051934">
    <property type="component" value="Unassembled WGS sequence"/>
</dbReference>
<feature type="transmembrane region" description="Helical" evidence="1">
    <location>
        <begin position="21"/>
        <end position="45"/>
    </location>
</feature>
<keyword evidence="1" id="KW-1133">Transmembrane helix</keyword>
<dbReference type="AlphaFoldDB" id="A0A0R2SGY3"/>
<accession>A0A0R2SGY3</accession>
<keyword evidence="1" id="KW-0812">Transmembrane</keyword>
<dbReference type="InterPro" id="IPR031982">
    <property type="entry name" value="PilE-like"/>
</dbReference>
<reference evidence="2 3" key="1">
    <citation type="submission" date="2015-10" db="EMBL/GenBank/DDBJ databases">
        <title>Metagenome-Assembled Genomes uncover a global brackish microbiome.</title>
        <authorList>
            <person name="Hugerth L.W."/>
            <person name="Larsson J."/>
            <person name="Alneberg J."/>
            <person name="Lindh M.V."/>
            <person name="Legrand C."/>
            <person name="Pinhassi J."/>
            <person name="Andersson A.F."/>
        </authorList>
    </citation>
    <scope>NUCLEOTIDE SEQUENCE [LARGE SCALE GENOMIC DNA]</scope>
    <source>
        <strain evidence="2">BACL4 MAG-120507-bin80</strain>
    </source>
</reference>
<dbReference type="GO" id="GO:0043683">
    <property type="term" value="P:type IV pilus assembly"/>
    <property type="evidence" value="ECO:0007669"/>
    <property type="project" value="InterPro"/>
</dbReference>